<dbReference type="Proteomes" id="UP000789405">
    <property type="component" value="Unassembled WGS sequence"/>
</dbReference>
<dbReference type="OrthoDB" id="2404394at2759"/>
<organism evidence="1 2">
    <name type="scientific">Dentiscutata erythropus</name>
    <dbReference type="NCBI Taxonomy" id="1348616"/>
    <lineage>
        <taxon>Eukaryota</taxon>
        <taxon>Fungi</taxon>
        <taxon>Fungi incertae sedis</taxon>
        <taxon>Mucoromycota</taxon>
        <taxon>Glomeromycotina</taxon>
        <taxon>Glomeromycetes</taxon>
        <taxon>Diversisporales</taxon>
        <taxon>Gigasporaceae</taxon>
        <taxon>Dentiscutata</taxon>
    </lineage>
</organism>
<comment type="caution">
    <text evidence="1">The sequence shown here is derived from an EMBL/GenBank/DDBJ whole genome shotgun (WGS) entry which is preliminary data.</text>
</comment>
<gene>
    <name evidence="1" type="ORF">DERYTH_LOCUS24679</name>
</gene>
<evidence type="ECO:0000313" key="2">
    <source>
        <dbReference type="Proteomes" id="UP000789405"/>
    </source>
</evidence>
<evidence type="ECO:0000313" key="1">
    <source>
        <dbReference type="EMBL" id="CAG8807461.1"/>
    </source>
</evidence>
<accession>A0A9N9K1G9</accession>
<dbReference type="AlphaFoldDB" id="A0A9N9K1G9"/>
<protein>
    <submittedName>
        <fullName evidence="1">1229_t:CDS:1</fullName>
    </submittedName>
</protein>
<dbReference type="EMBL" id="CAJVPY010042590">
    <property type="protein sequence ID" value="CAG8807461.1"/>
    <property type="molecule type" value="Genomic_DNA"/>
</dbReference>
<reference evidence="1" key="1">
    <citation type="submission" date="2021-06" db="EMBL/GenBank/DDBJ databases">
        <authorList>
            <person name="Kallberg Y."/>
            <person name="Tangrot J."/>
            <person name="Rosling A."/>
        </authorList>
    </citation>
    <scope>NUCLEOTIDE SEQUENCE</scope>
    <source>
        <strain evidence="1">MA453B</strain>
    </source>
</reference>
<name>A0A9N9K1G9_9GLOM</name>
<sequence length="97" mass="11291">EDASSQGQTDMWVSTDKAIYYIEFKCYFQETMKELLITNLVKQVVNQIFEKEYYIDNIVYISKTQFAVDCICSTKTRNICSMSMQEFVTESGGLNIH</sequence>
<feature type="non-terminal residue" evidence="1">
    <location>
        <position position="1"/>
    </location>
</feature>
<proteinExistence type="predicted"/>
<feature type="non-terminal residue" evidence="1">
    <location>
        <position position="97"/>
    </location>
</feature>
<keyword evidence="2" id="KW-1185">Reference proteome</keyword>